<protein>
    <submittedName>
        <fullName evidence="2">Uncharacterized protein</fullName>
    </submittedName>
</protein>
<reference evidence="2" key="1">
    <citation type="submission" date="2019-08" db="EMBL/GenBank/DDBJ databases">
        <authorList>
            <person name="Kucharzyk K."/>
            <person name="Murdoch R.W."/>
            <person name="Higgins S."/>
            <person name="Loffler F."/>
        </authorList>
    </citation>
    <scope>NUCLEOTIDE SEQUENCE</scope>
</reference>
<dbReference type="AlphaFoldDB" id="A0A645E125"/>
<organism evidence="2">
    <name type="scientific">bioreactor metagenome</name>
    <dbReference type="NCBI Taxonomy" id="1076179"/>
    <lineage>
        <taxon>unclassified sequences</taxon>
        <taxon>metagenomes</taxon>
        <taxon>ecological metagenomes</taxon>
    </lineage>
</organism>
<dbReference type="EMBL" id="VSSQ01041773">
    <property type="protein sequence ID" value="MPM95256.1"/>
    <property type="molecule type" value="Genomic_DNA"/>
</dbReference>
<feature type="region of interest" description="Disordered" evidence="1">
    <location>
        <begin position="1"/>
        <end position="26"/>
    </location>
</feature>
<comment type="caution">
    <text evidence="2">The sequence shown here is derived from an EMBL/GenBank/DDBJ whole genome shotgun (WGS) entry which is preliminary data.</text>
</comment>
<evidence type="ECO:0000256" key="1">
    <source>
        <dbReference type="SAM" id="MobiDB-lite"/>
    </source>
</evidence>
<gene>
    <name evidence="2" type="ORF">SDC9_142410</name>
</gene>
<name>A0A645E125_9ZZZZ</name>
<feature type="compositionally biased region" description="Polar residues" evidence="1">
    <location>
        <begin position="1"/>
        <end position="17"/>
    </location>
</feature>
<proteinExistence type="predicted"/>
<sequence>MGAVEVQNTGSVQSLSRDSGKERTEGACPPTGWCAAVRLQQVVCCPDITDAVVDHRRTATEQFGSSIHIQTVQEEPERPFCRIRVGIARILKQSVFCIEVSGLELPLDGSRDQEFLGDVAE</sequence>
<accession>A0A645E125</accession>
<evidence type="ECO:0000313" key="2">
    <source>
        <dbReference type="EMBL" id="MPM95256.1"/>
    </source>
</evidence>